<dbReference type="EMBL" id="GECZ01020617">
    <property type="protein sequence ID" value="JAS49152.1"/>
    <property type="molecule type" value="Transcribed_RNA"/>
</dbReference>
<dbReference type="AlphaFoldDB" id="A0A1B6FG19"/>
<feature type="non-terminal residue" evidence="2">
    <location>
        <position position="1"/>
    </location>
</feature>
<sequence>TAETLQMENYTTNPQLLMDLLDKLPYSLKYNWALHLRSLSLNKPDLKDLSVWLENQCSILSIYFHPEPDTLTRKKNDTKLVLTKSTNSNKTYYCVFCSEMHESAQCKIFRKAAVPERWKMVAEKKLCFFCFRQHPIKYCKIKKPCGINNCKLFHSRLLHTEKSENPPDQGKQNDDPAGKLKEINSKHSEANVTKSVLLRVCPVTLYGPKCQIDTYALLDDGSTISLIDSAIADKLGVEGNKEPLTTCWSNSTCHFDPSSRKVSLKI</sequence>
<evidence type="ECO:0008006" key="3">
    <source>
        <dbReference type="Google" id="ProtNLM"/>
    </source>
</evidence>
<organism evidence="2">
    <name type="scientific">Cuerna arida</name>
    <dbReference type="NCBI Taxonomy" id="1464854"/>
    <lineage>
        <taxon>Eukaryota</taxon>
        <taxon>Metazoa</taxon>
        <taxon>Ecdysozoa</taxon>
        <taxon>Arthropoda</taxon>
        <taxon>Hexapoda</taxon>
        <taxon>Insecta</taxon>
        <taxon>Pterygota</taxon>
        <taxon>Neoptera</taxon>
        <taxon>Paraneoptera</taxon>
        <taxon>Hemiptera</taxon>
        <taxon>Auchenorrhyncha</taxon>
        <taxon>Membracoidea</taxon>
        <taxon>Cicadellidae</taxon>
        <taxon>Cicadellinae</taxon>
        <taxon>Proconiini</taxon>
        <taxon>Cuerna</taxon>
    </lineage>
</organism>
<gene>
    <name evidence="2" type="ORF">g.50471</name>
</gene>
<feature type="non-terminal residue" evidence="2">
    <location>
        <position position="266"/>
    </location>
</feature>
<proteinExistence type="predicted"/>
<dbReference type="PANTHER" id="PTHR47331">
    <property type="entry name" value="PHD-TYPE DOMAIN-CONTAINING PROTEIN"/>
    <property type="match status" value="1"/>
</dbReference>
<feature type="region of interest" description="Disordered" evidence="1">
    <location>
        <begin position="161"/>
        <end position="180"/>
    </location>
</feature>
<name>A0A1B6FG19_9HEMI</name>
<evidence type="ECO:0000313" key="2">
    <source>
        <dbReference type="EMBL" id="JAS49152.1"/>
    </source>
</evidence>
<evidence type="ECO:0000256" key="1">
    <source>
        <dbReference type="SAM" id="MobiDB-lite"/>
    </source>
</evidence>
<protein>
    <recommendedName>
        <fullName evidence="3">Peptidase aspartic putative domain-containing protein</fullName>
    </recommendedName>
</protein>
<accession>A0A1B6FG19</accession>
<dbReference type="PANTHER" id="PTHR47331:SF5">
    <property type="entry name" value="RIBONUCLEASE H"/>
    <property type="match status" value="1"/>
</dbReference>
<reference evidence="2" key="1">
    <citation type="submission" date="2015-11" db="EMBL/GenBank/DDBJ databases">
        <title>De novo transcriptome assembly of four potential Pierce s Disease insect vectors from Arizona vineyards.</title>
        <authorList>
            <person name="Tassone E.E."/>
        </authorList>
    </citation>
    <scope>NUCLEOTIDE SEQUENCE</scope>
</reference>